<protein>
    <submittedName>
        <fullName evidence="5">Helix-turn-helix transcriptional regulator</fullName>
    </submittedName>
</protein>
<dbReference type="GO" id="GO:0003700">
    <property type="term" value="F:DNA-binding transcription factor activity"/>
    <property type="evidence" value="ECO:0007669"/>
    <property type="project" value="InterPro"/>
</dbReference>
<evidence type="ECO:0000313" key="6">
    <source>
        <dbReference type="Proteomes" id="UP000475532"/>
    </source>
</evidence>
<dbReference type="EMBL" id="JAAGLI010001252">
    <property type="protein sequence ID" value="NEA29930.1"/>
    <property type="molecule type" value="Genomic_DNA"/>
</dbReference>
<dbReference type="Pfam" id="PF12833">
    <property type="entry name" value="HTH_18"/>
    <property type="match status" value="1"/>
</dbReference>
<dbReference type="PANTHER" id="PTHR46796">
    <property type="entry name" value="HTH-TYPE TRANSCRIPTIONAL ACTIVATOR RHAS-RELATED"/>
    <property type="match status" value="1"/>
</dbReference>
<organism evidence="5 6">
    <name type="scientific">Actinomadura bangladeshensis</name>
    <dbReference type="NCBI Taxonomy" id="453573"/>
    <lineage>
        <taxon>Bacteria</taxon>
        <taxon>Bacillati</taxon>
        <taxon>Actinomycetota</taxon>
        <taxon>Actinomycetes</taxon>
        <taxon>Streptosporangiales</taxon>
        <taxon>Thermomonosporaceae</taxon>
        <taxon>Actinomadura</taxon>
    </lineage>
</organism>
<dbReference type="Proteomes" id="UP000475532">
    <property type="component" value="Unassembled WGS sequence"/>
</dbReference>
<reference evidence="5 6" key="1">
    <citation type="submission" date="2020-01" db="EMBL/GenBank/DDBJ databases">
        <title>Insect and environment-associated Actinomycetes.</title>
        <authorList>
            <person name="Currrie C."/>
            <person name="Chevrette M."/>
            <person name="Carlson C."/>
            <person name="Stubbendieck R."/>
            <person name="Wendt-Pienkowski E."/>
        </authorList>
    </citation>
    <scope>NUCLEOTIDE SEQUENCE [LARGE SCALE GENOMIC DNA]</scope>
    <source>
        <strain evidence="5 6">SID10258</strain>
    </source>
</reference>
<keyword evidence="2" id="KW-0238">DNA-binding</keyword>
<keyword evidence="1" id="KW-0805">Transcription regulation</keyword>
<evidence type="ECO:0000259" key="4">
    <source>
        <dbReference type="PROSITE" id="PS01124"/>
    </source>
</evidence>
<dbReference type="Gene3D" id="1.10.10.60">
    <property type="entry name" value="Homeodomain-like"/>
    <property type="match status" value="1"/>
</dbReference>
<dbReference type="GO" id="GO:0043565">
    <property type="term" value="F:sequence-specific DNA binding"/>
    <property type="evidence" value="ECO:0007669"/>
    <property type="project" value="InterPro"/>
</dbReference>
<evidence type="ECO:0000256" key="1">
    <source>
        <dbReference type="ARBA" id="ARBA00023015"/>
    </source>
</evidence>
<name>A0A6L9QWL3_9ACTN</name>
<comment type="caution">
    <text evidence="5">The sequence shown here is derived from an EMBL/GenBank/DDBJ whole genome shotgun (WGS) entry which is preliminary data.</text>
</comment>
<gene>
    <name evidence="5" type="ORF">G3I70_46640</name>
</gene>
<evidence type="ECO:0000313" key="5">
    <source>
        <dbReference type="EMBL" id="NEA29930.1"/>
    </source>
</evidence>
<dbReference type="PROSITE" id="PS01124">
    <property type="entry name" value="HTH_ARAC_FAMILY_2"/>
    <property type="match status" value="1"/>
</dbReference>
<dbReference type="InterPro" id="IPR050204">
    <property type="entry name" value="AraC_XylS_family_regulators"/>
</dbReference>
<dbReference type="InterPro" id="IPR018060">
    <property type="entry name" value="HTH_AraC"/>
</dbReference>
<proteinExistence type="predicted"/>
<sequence>MLTFTGHLGAAEAHAHAAVQVVALTTGTVVFTDRYGHRHRAAAAIIPAGVVHAVEVPRQADGQAYGTTYYLDPASRAAAGVVARVEAAGDRHQASTWIAAAADIDTSAAALAVLAQPNRAFQADGVALEAVQSGLHPAMAALLASASQRPPHSGGPAVPVTLAEAAAAVGLSATRLGHLFTDQLGLPYTAWRRWVRLQHAMAAVQRGDTLTEAAHAAGFTDSAHLTRVCRAMFGITPSQAVRAAGWHPPRRRQSDGRSR</sequence>
<dbReference type="SUPFAM" id="SSF46689">
    <property type="entry name" value="Homeodomain-like"/>
    <property type="match status" value="1"/>
</dbReference>
<evidence type="ECO:0000256" key="3">
    <source>
        <dbReference type="ARBA" id="ARBA00023163"/>
    </source>
</evidence>
<feature type="domain" description="HTH araC/xylS-type" evidence="4">
    <location>
        <begin position="136"/>
        <end position="243"/>
    </location>
</feature>
<dbReference type="InterPro" id="IPR009057">
    <property type="entry name" value="Homeodomain-like_sf"/>
</dbReference>
<evidence type="ECO:0000256" key="2">
    <source>
        <dbReference type="ARBA" id="ARBA00023125"/>
    </source>
</evidence>
<keyword evidence="3" id="KW-0804">Transcription</keyword>
<accession>A0A6L9QWL3</accession>
<dbReference type="AlphaFoldDB" id="A0A6L9QWL3"/>
<dbReference type="SMART" id="SM00342">
    <property type="entry name" value="HTH_ARAC"/>
    <property type="match status" value="1"/>
</dbReference>